<comment type="caution">
    <text evidence="2">The sequence shown here is derived from an EMBL/GenBank/DDBJ whole genome shotgun (WGS) entry which is preliminary data.</text>
</comment>
<protein>
    <recommendedName>
        <fullName evidence="4">DUF998 domain-containing protein</fullName>
    </recommendedName>
</protein>
<dbReference type="RefSeq" id="WP_171607326.1">
    <property type="nucleotide sequence ID" value="NZ_WHPF01000005.1"/>
</dbReference>
<gene>
    <name evidence="2" type="ORF">GD597_07995</name>
</gene>
<reference evidence="2" key="1">
    <citation type="submission" date="2019-10" db="EMBL/GenBank/DDBJ databases">
        <title>Draft genome sequence of Panacibacter sp. KCS-6.</title>
        <authorList>
            <person name="Yim K.J."/>
        </authorList>
    </citation>
    <scope>NUCLEOTIDE SEQUENCE</scope>
    <source>
        <strain evidence="2">KCS-6</strain>
    </source>
</reference>
<proteinExistence type="predicted"/>
<evidence type="ECO:0000313" key="2">
    <source>
        <dbReference type="EMBL" id="NNV55395.1"/>
    </source>
</evidence>
<organism evidence="2 3">
    <name type="scientific">Limnovirga soli</name>
    <dbReference type="NCBI Taxonomy" id="2656915"/>
    <lineage>
        <taxon>Bacteria</taxon>
        <taxon>Pseudomonadati</taxon>
        <taxon>Bacteroidota</taxon>
        <taxon>Chitinophagia</taxon>
        <taxon>Chitinophagales</taxon>
        <taxon>Chitinophagaceae</taxon>
        <taxon>Limnovirga</taxon>
    </lineage>
</organism>
<feature type="transmembrane region" description="Helical" evidence="1">
    <location>
        <begin position="182"/>
        <end position="206"/>
    </location>
</feature>
<keyword evidence="1" id="KW-1133">Transmembrane helix</keyword>
<keyword evidence="1" id="KW-0812">Transmembrane</keyword>
<feature type="transmembrane region" description="Helical" evidence="1">
    <location>
        <begin position="157"/>
        <end position="176"/>
    </location>
</feature>
<dbReference type="Proteomes" id="UP000598971">
    <property type="component" value="Unassembled WGS sequence"/>
</dbReference>
<evidence type="ECO:0000256" key="1">
    <source>
        <dbReference type="SAM" id="Phobius"/>
    </source>
</evidence>
<dbReference type="EMBL" id="WHPF01000005">
    <property type="protein sequence ID" value="NNV55395.1"/>
    <property type="molecule type" value="Genomic_DNA"/>
</dbReference>
<feature type="transmembrane region" description="Helical" evidence="1">
    <location>
        <begin position="129"/>
        <end position="150"/>
    </location>
</feature>
<feature type="transmembrane region" description="Helical" evidence="1">
    <location>
        <begin position="74"/>
        <end position="93"/>
    </location>
</feature>
<evidence type="ECO:0000313" key="3">
    <source>
        <dbReference type="Proteomes" id="UP000598971"/>
    </source>
</evidence>
<feature type="transmembrane region" description="Helical" evidence="1">
    <location>
        <begin position="12"/>
        <end position="35"/>
    </location>
</feature>
<feature type="transmembrane region" description="Helical" evidence="1">
    <location>
        <begin position="102"/>
        <end position="123"/>
    </location>
</feature>
<keyword evidence="1" id="KW-0472">Membrane</keyword>
<accession>A0A8J8FCA3</accession>
<dbReference type="AlphaFoldDB" id="A0A8J8FCA3"/>
<sequence>MIAQPDKKPRSIFVLIPIVGTIFFVALYVVATLYYPGGSAVDKNAAGFSWLHNYWCNLLNDIAINGQPNQAKPIAITAMLILCITLSYFWFLFPKYIRVHTILGQTIQLSGALAMVIAFLLFTQINHDLVTNMASLFGVIATVGTFIGLYQVKWIGLFAFGLVNLLLVALNNYVYYSQGLTIYLPVLQKISFACFLLWICCINWHIYRLVYFSKKFVDANPGYYYSNNSRY</sequence>
<name>A0A8J8FCA3_9BACT</name>
<keyword evidence="3" id="KW-1185">Reference proteome</keyword>
<evidence type="ECO:0008006" key="4">
    <source>
        <dbReference type="Google" id="ProtNLM"/>
    </source>
</evidence>